<dbReference type="InterPro" id="IPR034154">
    <property type="entry name" value="TOPRIM_DnaG/twinkle"/>
</dbReference>
<keyword evidence="6" id="KW-1185">Reference proteome</keyword>
<accession>A0A494Y7F1</accession>
<proteinExistence type="predicted"/>
<name>A0A494Y7F1_9BURK</name>
<dbReference type="EMBL" id="RBZU01000001">
    <property type="protein sequence ID" value="RKP58632.1"/>
    <property type="molecule type" value="Genomic_DNA"/>
</dbReference>
<sequence>MSAILNEEHRIKAALACIPPTVDREQWFRIAASLKHELGGDGFEIFDAWSQGADSYSATAARDTWRSLKADGGITIGTLYALARKYGFDTKAAHAPVVDPSEIELRRAERAARTQREADKRLLGHSQAATHSLAVWSKAMPARDDHEYLMRKGLASIDTLREIEANVLKGLIGYAPKSSDEPLRGRILVAGIRIGETLKSLEFIDGAGRKSALAGGEKSGGYWIASAPGEDSPRILIAEGVATALSAHQCTGDPAVAALTCGNLTKAAQAMHEAYPNAQIVILGDLGNGANKATEAARTVGGRVVFPDFGAERRDDQTDFNDLHVEHGKVAVKHRIDEAAEPAADDRQPDGDKEPGSAPVFAFPSLEERPCWRIYQNWERLDGRKVKPGVYSHGVKHGRSDGEPELVDKWICSPLWVCAITRNREDGDYGRLLEILSPSGRLKKWSMPMSMLAGDGNDVRAVLLSEGVLLDLRNRGGVTDYIIGQHPNVTMRAASMTGWHDGAFVLPDLVIGANDIWFQASGRTASYASAGTFEGWQDLAALANGNPLLMFAMSAAFAGPLLHPLNIDGGGAHLFGDSSSGKTTALMASISVWGGPAFKRTWRATANGLEGAGGMHSDTLLALDEIGEIDPRNLYESAYALINGVGKTRANRTGEARQAARWRVFLMSTGELTVSARMGAGGIEAKAGQAIRILDVPVSGRHGVFDELHGRVSGGVLSDEVRNLAAKHYGHAGPRFVEKLIEKLAGGLRLPDSLDWIMKHFPDGSDQERRAARTFALCALAGELSASWGITPWEKESPLKAALHAFNLWRGQRASSAHGSEHASILRAVADFIDRHGDSRFSSIEGSADLVRDRAGYWKQHGEGRRYLFTSGGLREATKGYDFARSLKALDDAGVIVERDAGGGKRSKKTRIPGGEPIALYHIDRGALGEGL</sequence>
<protein>
    <submittedName>
        <fullName evidence="5">DUF927 domain-containing protein</fullName>
    </submittedName>
</protein>
<feature type="region of interest" description="Disordered" evidence="1">
    <location>
        <begin position="339"/>
        <end position="360"/>
    </location>
</feature>
<dbReference type="Pfam" id="PF08707">
    <property type="entry name" value="PriCT_2"/>
    <property type="match status" value="1"/>
</dbReference>
<dbReference type="RefSeq" id="WP_121082485.1">
    <property type="nucleotide sequence ID" value="NZ_RBZU01000001.1"/>
</dbReference>
<dbReference type="GO" id="GO:0016817">
    <property type="term" value="F:hydrolase activity, acting on acid anhydrides"/>
    <property type="evidence" value="ECO:0007669"/>
    <property type="project" value="InterPro"/>
</dbReference>
<reference evidence="5 6" key="1">
    <citation type="submission" date="2018-10" db="EMBL/GenBank/DDBJ databases">
        <title>Robbsia sp. DHC34, isolated from soil.</title>
        <authorList>
            <person name="Gao Z.-H."/>
            <person name="Qiu L.-H."/>
        </authorList>
    </citation>
    <scope>NUCLEOTIDE SEQUENCE [LARGE SCALE GENOMIC DNA]</scope>
    <source>
        <strain evidence="5 6">DHC34</strain>
    </source>
</reference>
<dbReference type="InterPro" id="IPR014819">
    <property type="entry name" value="PriCT_2"/>
</dbReference>
<evidence type="ECO:0000259" key="3">
    <source>
        <dbReference type="Pfam" id="PF08707"/>
    </source>
</evidence>
<dbReference type="CDD" id="cd01029">
    <property type="entry name" value="TOPRIM_primases"/>
    <property type="match status" value="1"/>
</dbReference>
<evidence type="ECO:0000313" key="5">
    <source>
        <dbReference type="EMBL" id="RKP58632.1"/>
    </source>
</evidence>
<organism evidence="5 6">
    <name type="scientific">Pararobbsia silviterrae</name>
    <dbReference type="NCBI Taxonomy" id="1792498"/>
    <lineage>
        <taxon>Bacteria</taxon>
        <taxon>Pseudomonadati</taxon>
        <taxon>Pseudomonadota</taxon>
        <taxon>Betaproteobacteria</taxon>
        <taxon>Burkholderiales</taxon>
        <taxon>Burkholderiaceae</taxon>
        <taxon>Pararobbsia</taxon>
    </lineage>
</organism>
<gene>
    <name evidence="5" type="ORF">D7S86_01425</name>
</gene>
<evidence type="ECO:0000313" key="6">
    <source>
        <dbReference type="Proteomes" id="UP000270342"/>
    </source>
</evidence>
<evidence type="ECO:0000256" key="1">
    <source>
        <dbReference type="SAM" id="MobiDB-lite"/>
    </source>
</evidence>
<dbReference type="Pfam" id="PF13362">
    <property type="entry name" value="Toprim_3"/>
    <property type="match status" value="1"/>
</dbReference>
<feature type="domain" description="Toprim" evidence="4">
    <location>
        <begin position="235"/>
        <end position="329"/>
    </location>
</feature>
<dbReference type="AlphaFoldDB" id="A0A494Y7F1"/>
<evidence type="ECO:0000259" key="4">
    <source>
        <dbReference type="Pfam" id="PF13362"/>
    </source>
</evidence>
<dbReference type="OrthoDB" id="784829at2"/>
<dbReference type="Pfam" id="PF06048">
    <property type="entry name" value="DUF927"/>
    <property type="match status" value="1"/>
</dbReference>
<dbReference type="Proteomes" id="UP000270342">
    <property type="component" value="Unassembled WGS sequence"/>
</dbReference>
<feature type="compositionally biased region" description="Basic and acidic residues" evidence="1">
    <location>
        <begin position="339"/>
        <end position="355"/>
    </location>
</feature>
<evidence type="ECO:0000259" key="2">
    <source>
        <dbReference type="Pfam" id="PF06048"/>
    </source>
</evidence>
<dbReference type="InterPro" id="IPR006171">
    <property type="entry name" value="TOPRIM_dom"/>
</dbReference>
<feature type="domain" description="Primase C-terminal 2" evidence="3">
    <location>
        <begin position="11"/>
        <end position="83"/>
    </location>
</feature>
<dbReference type="InterPro" id="IPR009270">
    <property type="entry name" value="DUF927"/>
</dbReference>
<comment type="caution">
    <text evidence="5">The sequence shown here is derived from an EMBL/GenBank/DDBJ whole genome shotgun (WGS) entry which is preliminary data.</text>
</comment>
<feature type="domain" description="DUF927" evidence="2">
    <location>
        <begin position="386"/>
        <end position="660"/>
    </location>
</feature>